<reference evidence="1" key="1">
    <citation type="journal article" date="2021" name="Microb. Physiol.">
        <title>Proteogenomic Insights into the Physiology of Marine, Sulfate-Reducing, Filamentous Desulfonema limicola and Desulfonema magnum.</title>
        <authorList>
            <person name="Schnaars V."/>
            <person name="Wohlbrand L."/>
            <person name="Scheve S."/>
            <person name="Hinrichs C."/>
            <person name="Reinhardt R."/>
            <person name="Rabus R."/>
        </authorList>
    </citation>
    <scope>NUCLEOTIDE SEQUENCE</scope>
    <source>
        <strain evidence="1">4be13</strain>
    </source>
</reference>
<dbReference type="KEGG" id="dmm:dnm_094740"/>
<dbReference type="AlphaFoldDB" id="A0A975GV69"/>
<protein>
    <submittedName>
        <fullName evidence="1">Uncharacterized protein</fullName>
    </submittedName>
</protein>
<proteinExistence type="predicted"/>
<accession>A0A975GV69</accession>
<evidence type="ECO:0000313" key="1">
    <source>
        <dbReference type="EMBL" id="QTA93373.1"/>
    </source>
</evidence>
<keyword evidence="2" id="KW-1185">Reference proteome</keyword>
<dbReference type="EMBL" id="CP061800">
    <property type="protein sequence ID" value="QTA93373.1"/>
    <property type="molecule type" value="Genomic_DNA"/>
</dbReference>
<gene>
    <name evidence="1" type="ORF">dnm_094740</name>
</gene>
<name>A0A975GV69_9BACT</name>
<sequence>MEFSHLVGIRKGVRKWNFRIWRTAKIPPGGSIFALPFAGDLHRGVRKWSRQAEFSHFLGIRKGVRKWSRQAEFSHLENRKNSAWRLHFCTPFCRGFTQGIAEMEPPGAF</sequence>
<dbReference type="RefSeq" id="WP_207680343.1">
    <property type="nucleotide sequence ID" value="NZ_CP061800.1"/>
</dbReference>
<dbReference type="Proteomes" id="UP000663722">
    <property type="component" value="Chromosome"/>
</dbReference>
<organism evidence="1 2">
    <name type="scientific">Desulfonema magnum</name>
    <dbReference type="NCBI Taxonomy" id="45655"/>
    <lineage>
        <taxon>Bacteria</taxon>
        <taxon>Pseudomonadati</taxon>
        <taxon>Thermodesulfobacteriota</taxon>
        <taxon>Desulfobacteria</taxon>
        <taxon>Desulfobacterales</taxon>
        <taxon>Desulfococcaceae</taxon>
        <taxon>Desulfonema</taxon>
    </lineage>
</organism>
<evidence type="ECO:0000313" key="2">
    <source>
        <dbReference type="Proteomes" id="UP000663722"/>
    </source>
</evidence>